<accession>A0A6V8NED1</accession>
<proteinExistence type="predicted"/>
<dbReference type="AlphaFoldDB" id="A0A6V8NED1"/>
<feature type="domain" description="AB hydrolase-1" evidence="1">
    <location>
        <begin position="34"/>
        <end position="139"/>
    </location>
</feature>
<keyword evidence="3" id="KW-1185">Reference proteome</keyword>
<dbReference type="GO" id="GO:0016787">
    <property type="term" value="F:hydrolase activity"/>
    <property type="evidence" value="ECO:0007669"/>
    <property type="project" value="UniProtKB-KW"/>
</dbReference>
<gene>
    <name evidence="2" type="primary">oleB</name>
    <name evidence="2" type="ORF">GMLC_35120</name>
</gene>
<comment type="caution">
    <text evidence="2">The sequence shown here is derived from an EMBL/GenBank/DDBJ whole genome shotgun (WGS) entry which is preliminary data.</text>
</comment>
<dbReference type="InterPro" id="IPR000639">
    <property type="entry name" value="Epox_hydrolase-like"/>
</dbReference>
<dbReference type="InterPro" id="IPR050266">
    <property type="entry name" value="AB_hydrolase_sf"/>
</dbReference>
<protein>
    <submittedName>
        <fullName evidence="2">Alpha/beta hydrolase</fullName>
    </submittedName>
</protein>
<dbReference type="PANTHER" id="PTHR43798:SF24">
    <property type="entry name" value="CIS-3-ALKYL-4-ALKYLOXETAN-2-ONE DECARBOXYLASE"/>
    <property type="match status" value="1"/>
</dbReference>
<dbReference type="SUPFAM" id="SSF53474">
    <property type="entry name" value="alpha/beta-Hydrolases"/>
    <property type="match status" value="1"/>
</dbReference>
<sequence>MITAELKNYYPFTGNRLDLDGLSYHYLDEGTGAPVVMVHGNPSWSFYYRNLVLALRDRYRCIVPDHIGCGFSDKPGDERYDYTLSRRVDDLERLIDHLGITEKITLVLHDWGGMIGMTYAARHPERIGRLVLLNTAAFHLPKEKTFPLGLKICRDTALGSFLVRGFNAFSVGASIVGCKKNPMPRDLQQAYRAPYDSWQNRIATLRFVQDIPLFSGDRNFDLVSQVADSLVKFRGLPISIYWGELDFVFDPTFLKEWIRRFPEAQVHRYPDAGHYILEDMKDEVIPLIENFLDTTFPVPASESRC</sequence>
<evidence type="ECO:0000259" key="1">
    <source>
        <dbReference type="Pfam" id="PF00561"/>
    </source>
</evidence>
<reference evidence="3" key="1">
    <citation type="submission" date="2020-06" db="EMBL/GenBank/DDBJ databases">
        <title>Draft genomic sequecing of Geomonas sp. Red745.</title>
        <authorList>
            <person name="Itoh H."/>
            <person name="Xu Z.X."/>
            <person name="Ushijima N."/>
            <person name="Masuda Y."/>
            <person name="Shiratori Y."/>
            <person name="Senoo K."/>
        </authorList>
    </citation>
    <scope>NUCLEOTIDE SEQUENCE [LARGE SCALE GENOMIC DNA]</scope>
    <source>
        <strain evidence="3">Red745</strain>
    </source>
</reference>
<dbReference type="EMBL" id="BLXZ01000007">
    <property type="protein sequence ID" value="GFO69933.1"/>
    <property type="molecule type" value="Genomic_DNA"/>
</dbReference>
<dbReference type="PRINTS" id="PR00111">
    <property type="entry name" value="ABHYDROLASE"/>
</dbReference>
<dbReference type="Pfam" id="PF00561">
    <property type="entry name" value="Abhydrolase_1"/>
    <property type="match status" value="1"/>
</dbReference>
<evidence type="ECO:0000313" key="3">
    <source>
        <dbReference type="Proteomes" id="UP000587586"/>
    </source>
</evidence>
<dbReference type="PRINTS" id="PR00412">
    <property type="entry name" value="EPOXHYDRLASE"/>
</dbReference>
<organism evidence="2 3">
    <name type="scientific">Geomonas limicola</name>
    <dbReference type="NCBI Taxonomy" id="2740186"/>
    <lineage>
        <taxon>Bacteria</taxon>
        <taxon>Pseudomonadati</taxon>
        <taxon>Thermodesulfobacteriota</taxon>
        <taxon>Desulfuromonadia</taxon>
        <taxon>Geobacterales</taxon>
        <taxon>Geobacteraceae</taxon>
        <taxon>Geomonas</taxon>
    </lineage>
</organism>
<dbReference type="PANTHER" id="PTHR43798">
    <property type="entry name" value="MONOACYLGLYCEROL LIPASE"/>
    <property type="match status" value="1"/>
</dbReference>
<keyword evidence="2" id="KW-0378">Hydrolase</keyword>
<dbReference type="InterPro" id="IPR000073">
    <property type="entry name" value="AB_hydrolase_1"/>
</dbReference>
<name>A0A6V8NED1_9BACT</name>
<dbReference type="GO" id="GO:0016020">
    <property type="term" value="C:membrane"/>
    <property type="evidence" value="ECO:0007669"/>
    <property type="project" value="TreeGrafter"/>
</dbReference>
<dbReference type="Gene3D" id="3.40.50.1820">
    <property type="entry name" value="alpha/beta hydrolase"/>
    <property type="match status" value="1"/>
</dbReference>
<dbReference type="Proteomes" id="UP000587586">
    <property type="component" value="Unassembled WGS sequence"/>
</dbReference>
<evidence type="ECO:0000313" key="2">
    <source>
        <dbReference type="EMBL" id="GFO69933.1"/>
    </source>
</evidence>
<dbReference type="InterPro" id="IPR029058">
    <property type="entry name" value="AB_hydrolase_fold"/>
</dbReference>